<keyword evidence="3" id="KW-1185">Reference proteome</keyword>
<dbReference type="RefSeq" id="WP_380790033.1">
    <property type="nucleotide sequence ID" value="NZ_JBHTKR010000003.1"/>
</dbReference>
<comment type="caution">
    <text evidence="2">The sequence shown here is derived from an EMBL/GenBank/DDBJ whole genome shotgun (WGS) entry which is preliminary data.</text>
</comment>
<sequence length="359" mass="40485">MAIPSLLPVVSRAFQKFRRYKSLEDSAEKTVTVEPPETMRLPEALYLSDQLDDVTGTHGMAVSLADELEQTVAPNLRNIETRAYFIRNAVIGYNRISSWSGFKDLSLRYARSRPMRITEELDAAALCSSWQGNDYFAHFLVDDAATHALAQEFAKPIFSTMDTPRTSQCVEYLARFGFEYSEKNQVSVRELWFFQDFSLGPDKRRRLQKMAANVKAATLGSRPRPGAFIRRGVRGQVRCLDNAAEIEAWCISQGFVVIDPEYQSLDEICGALKDVPIVIGVEGSHLVHGLFSMAERGIIICIQPADRFNVIFRHLCAALNLQWGFVVAKGTVNGFHLELDKLKATLELFQKRTHSGLWI</sequence>
<evidence type="ECO:0000313" key="3">
    <source>
        <dbReference type="Proteomes" id="UP001597151"/>
    </source>
</evidence>
<dbReference type="InterPro" id="IPR049625">
    <property type="entry name" value="Glyco_transf_61_cat"/>
</dbReference>
<accession>A0ABW3TDD9</accession>
<dbReference type="EMBL" id="JBHTKR010000003">
    <property type="protein sequence ID" value="MFD1194491.1"/>
    <property type="molecule type" value="Genomic_DNA"/>
</dbReference>
<dbReference type="Pfam" id="PF04577">
    <property type="entry name" value="Glyco_transf_61"/>
    <property type="match status" value="1"/>
</dbReference>
<proteinExistence type="predicted"/>
<name>A0ABW3TDD9_9RHOB</name>
<gene>
    <name evidence="2" type="ORF">ACFQ3C_07395</name>
</gene>
<protein>
    <submittedName>
        <fullName evidence="2">Glycosyltransferase 61 family protein</fullName>
    </submittedName>
</protein>
<evidence type="ECO:0000313" key="2">
    <source>
        <dbReference type="EMBL" id="MFD1194491.1"/>
    </source>
</evidence>
<evidence type="ECO:0000259" key="1">
    <source>
        <dbReference type="Pfam" id="PF04577"/>
    </source>
</evidence>
<reference evidence="3" key="1">
    <citation type="journal article" date="2019" name="Int. J. Syst. Evol. Microbiol.">
        <title>The Global Catalogue of Microorganisms (GCM) 10K type strain sequencing project: providing services to taxonomists for standard genome sequencing and annotation.</title>
        <authorList>
            <consortium name="The Broad Institute Genomics Platform"/>
            <consortium name="The Broad Institute Genome Sequencing Center for Infectious Disease"/>
            <person name="Wu L."/>
            <person name="Ma J."/>
        </authorList>
    </citation>
    <scope>NUCLEOTIDE SEQUENCE [LARGE SCALE GENOMIC DNA]</scope>
    <source>
        <strain evidence="3">CCUG 55328</strain>
    </source>
</reference>
<dbReference type="Proteomes" id="UP001597151">
    <property type="component" value="Unassembled WGS sequence"/>
</dbReference>
<feature type="domain" description="Glycosyltransferase 61 catalytic" evidence="1">
    <location>
        <begin position="136"/>
        <end position="298"/>
    </location>
</feature>
<organism evidence="2 3">
    <name type="scientific">Seohaeicola saemankumensis</name>
    <dbReference type="NCBI Taxonomy" id="481181"/>
    <lineage>
        <taxon>Bacteria</taxon>
        <taxon>Pseudomonadati</taxon>
        <taxon>Pseudomonadota</taxon>
        <taxon>Alphaproteobacteria</taxon>
        <taxon>Rhodobacterales</taxon>
        <taxon>Roseobacteraceae</taxon>
        <taxon>Seohaeicola</taxon>
    </lineage>
</organism>